<evidence type="ECO:0000259" key="2">
    <source>
        <dbReference type="Pfam" id="PF20700"/>
    </source>
</evidence>
<dbReference type="AlphaFoldDB" id="A7RIN0"/>
<gene>
    <name evidence="3" type="ORF">NEMVEDRAFT_v1g238576</name>
</gene>
<protein>
    <recommendedName>
        <fullName evidence="2">Mutator-like transposase domain-containing protein</fullName>
    </recommendedName>
</protein>
<evidence type="ECO:0000313" key="4">
    <source>
        <dbReference type="Proteomes" id="UP000001593"/>
    </source>
</evidence>
<feature type="region of interest" description="Disordered" evidence="1">
    <location>
        <begin position="1"/>
        <end position="105"/>
    </location>
</feature>
<dbReference type="eggNOG" id="ENOG502S0S7">
    <property type="taxonomic scope" value="Eukaryota"/>
</dbReference>
<dbReference type="InParanoid" id="A7RIN0"/>
<sequence length="630" mass="71177">MPRKGKRKSFRGRPAWEKAKDSPEMISNASEDCAEAGQDGGLSEHEDAVLPSSSKQDTGSSSSRPVGSSEEETPEEEEVFTASERKLASSATTSNRSKPYTEDPDPGYRFILGMLSHAMDINRRLVYAAAETGIGREGMATICEILNMPQPMSSQAWKDHQNTLYSAHKKAVSEHLESSRARLRQKLSGDLSATDDDQVFDIVVTYDGTWSKRGHTANFGFGFVMSVDTGEVLDYGFKSKICWECNNQAYDRASEEYHNWYKGHKETCSETFEGSSGNMEVEIAKDLWARSTDFGLRYKYMVEHEDETAECRRVIKLDCIGHVQKRMGTALRELKKKTKGKLSDGKSVGGKGHRLSDKTISKLQEYYGKAIRRNINKKAKSQKNIDNSIDQMSQAILAVLHHTVLSDDSKKRHQYCSKGNNSWCGFVRNGKEVEPQTHHLNVVFLDFLKPIFTRLTDRSLLLRCLPGFSQNQNECLNSVVWTKAPKHKFKGPKAIEMAAMSAIIQFDSGAKGRERTGYDPDMDSTSDTGEEHEVHFKSELLQTFNRLETRGFQNAFQLKQIVKFPTRGNRTLDPIIMNIKPFYQDPIKRPAFGFSDHCTIELQPLDRCEQPNASKRTVLSRDLKNQTRSP</sequence>
<dbReference type="InterPro" id="IPR049012">
    <property type="entry name" value="Mutator_transp_dom"/>
</dbReference>
<dbReference type="HOGENOM" id="CLU_434343_0_0_1"/>
<feature type="compositionally biased region" description="Basic and acidic residues" evidence="1">
    <location>
        <begin position="619"/>
        <end position="630"/>
    </location>
</feature>
<feature type="compositionally biased region" description="Acidic residues" evidence="1">
    <location>
        <begin position="69"/>
        <end position="79"/>
    </location>
</feature>
<feature type="compositionally biased region" description="Low complexity" evidence="1">
    <location>
        <begin position="52"/>
        <end position="68"/>
    </location>
</feature>
<dbReference type="PANTHER" id="PTHR33309">
    <property type="entry name" value="KERATIN, ULTRA HIGH-SULFUR MATRIX PROTEIN-LIKE"/>
    <property type="match status" value="1"/>
</dbReference>
<keyword evidence="4" id="KW-1185">Reference proteome</keyword>
<organism evidence="3 4">
    <name type="scientific">Nematostella vectensis</name>
    <name type="common">Starlet sea anemone</name>
    <dbReference type="NCBI Taxonomy" id="45351"/>
    <lineage>
        <taxon>Eukaryota</taxon>
        <taxon>Metazoa</taxon>
        <taxon>Cnidaria</taxon>
        <taxon>Anthozoa</taxon>
        <taxon>Hexacorallia</taxon>
        <taxon>Actiniaria</taxon>
        <taxon>Edwardsiidae</taxon>
        <taxon>Nematostella</taxon>
    </lineage>
</organism>
<proteinExistence type="predicted"/>
<dbReference type="EMBL" id="DS469512">
    <property type="protein sequence ID" value="EDO48745.1"/>
    <property type="molecule type" value="Genomic_DNA"/>
</dbReference>
<evidence type="ECO:0000313" key="3">
    <source>
        <dbReference type="EMBL" id="EDO48745.1"/>
    </source>
</evidence>
<dbReference type="PhylomeDB" id="A7RIN0"/>
<dbReference type="PANTHER" id="PTHR33309:SF3">
    <property type="entry name" value="CCHC-TYPE DOMAIN-CONTAINING PROTEIN"/>
    <property type="match status" value="1"/>
</dbReference>
<dbReference type="OMA" id="GMATICE"/>
<feature type="compositionally biased region" description="Basic residues" evidence="1">
    <location>
        <begin position="1"/>
        <end position="11"/>
    </location>
</feature>
<feature type="compositionally biased region" description="Polar residues" evidence="1">
    <location>
        <begin position="89"/>
        <end position="98"/>
    </location>
</feature>
<reference evidence="3 4" key="1">
    <citation type="journal article" date="2007" name="Science">
        <title>Sea anemone genome reveals ancestral eumetazoan gene repertoire and genomic organization.</title>
        <authorList>
            <person name="Putnam N.H."/>
            <person name="Srivastava M."/>
            <person name="Hellsten U."/>
            <person name="Dirks B."/>
            <person name="Chapman J."/>
            <person name="Salamov A."/>
            <person name="Terry A."/>
            <person name="Shapiro H."/>
            <person name="Lindquist E."/>
            <person name="Kapitonov V.V."/>
            <person name="Jurka J."/>
            <person name="Genikhovich G."/>
            <person name="Grigoriev I.V."/>
            <person name="Lucas S.M."/>
            <person name="Steele R.E."/>
            <person name="Finnerty J.R."/>
            <person name="Technau U."/>
            <person name="Martindale M.Q."/>
            <person name="Rokhsar D.S."/>
        </authorList>
    </citation>
    <scope>NUCLEOTIDE SEQUENCE [LARGE SCALE GENOMIC DNA]</scope>
    <source>
        <strain evidence="4">CH2 X CH6</strain>
    </source>
</reference>
<accession>A7RIN0</accession>
<feature type="compositionally biased region" description="Basic and acidic residues" evidence="1">
    <location>
        <begin position="14"/>
        <end position="23"/>
    </location>
</feature>
<feature type="region of interest" description="Disordered" evidence="1">
    <location>
        <begin position="611"/>
        <end position="630"/>
    </location>
</feature>
<name>A7RIN0_NEMVE</name>
<feature type="domain" description="Mutator-like transposase" evidence="2">
    <location>
        <begin position="117"/>
        <end position="424"/>
    </location>
</feature>
<dbReference type="Proteomes" id="UP000001593">
    <property type="component" value="Unassembled WGS sequence"/>
</dbReference>
<dbReference type="Pfam" id="PF20700">
    <property type="entry name" value="Mutator"/>
    <property type="match status" value="1"/>
</dbReference>
<evidence type="ECO:0000256" key="1">
    <source>
        <dbReference type="SAM" id="MobiDB-lite"/>
    </source>
</evidence>